<sequence length="222" mass="23663">MDDTWVDTQELRRRFTNKTNAVFSRSDWHDDREYPAVNYERVFDFSGCKDIIFQRGREDDVLMLAHGSGHMTLPAGVRVRVLSGYARCAPAAPDSVGSGSTVVGSGVRAPPPSRVSAYAHSSAGSGYARSSAGSAYAPSAASFHRGGARSSYMSACGVPLPPSEAGSRSMAGSANDWVVVEEMEGYGFQDDRDNCSIAPSESISSVGSRAASRWPVSASLRH</sequence>
<protein>
    <submittedName>
        <fullName evidence="1">Uncharacterized protein</fullName>
    </submittedName>
</protein>
<dbReference type="OrthoDB" id="4588928at2759"/>
<accession>G2QW22</accession>
<organism evidence="1 2">
    <name type="scientific">Thermothielavioides terrestris (strain ATCC 38088 / NRRL 8126)</name>
    <name type="common">Thielavia terrestris</name>
    <dbReference type="NCBI Taxonomy" id="578455"/>
    <lineage>
        <taxon>Eukaryota</taxon>
        <taxon>Fungi</taxon>
        <taxon>Dikarya</taxon>
        <taxon>Ascomycota</taxon>
        <taxon>Pezizomycotina</taxon>
        <taxon>Sordariomycetes</taxon>
        <taxon>Sordariomycetidae</taxon>
        <taxon>Sordariales</taxon>
        <taxon>Chaetomiaceae</taxon>
        <taxon>Thermothielavioides</taxon>
        <taxon>Thermothielavioides terrestris</taxon>
    </lineage>
</organism>
<dbReference type="KEGG" id="ttt:THITE_2106084"/>
<dbReference type="Proteomes" id="UP000008181">
    <property type="component" value="Chromosome 1"/>
</dbReference>
<reference evidence="1 2" key="1">
    <citation type="journal article" date="2011" name="Nat. Biotechnol.">
        <title>Comparative genomic analysis of the thermophilic biomass-degrading fungi Myceliophthora thermophila and Thielavia terrestris.</title>
        <authorList>
            <person name="Berka R.M."/>
            <person name="Grigoriev I.V."/>
            <person name="Otillar R."/>
            <person name="Salamov A."/>
            <person name="Grimwood J."/>
            <person name="Reid I."/>
            <person name="Ishmael N."/>
            <person name="John T."/>
            <person name="Darmond C."/>
            <person name="Moisan M.-C."/>
            <person name="Henrissat B."/>
            <person name="Coutinho P.M."/>
            <person name="Lombard V."/>
            <person name="Natvig D.O."/>
            <person name="Lindquist E."/>
            <person name="Schmutz J."/>
            <person name="Lucas S."/>
            <person name="Harris P."/>
            <person name="Powlowski J."/>
            <person name="Bellemare A."/>
            <person name="Taylor D."/>
            <person name="Butler G."/>
            <person name="de Vries R.P."/>
            <person name="Allijn I.E."/>
            <person name="van den Brink J."/>
            <person name="Ushinsky S."/>
            <person name="Storms R."/>
            <person name="Powell A.J."/>
            <person name="Paulsen I.T."/>
            <person name="Elbourne L.D.H."/>
            <person name="Baker S.E."/>
            <person name="Magnuson J."/>
            <person name="LaBoissiere S."/>
            <person name="Clutterbuck A.J."/>
            <person name="Martinez D."/>
            <person name="Wogulis M."/>
            <person name="de Leon A.L."/>
            <person name="Rey M.W."/>
            <person name="Tsang A."/>
        </authorList>
    </citation>
    <scope>NUCLEOTIDE SEQUENCE [LARGE SCALE GENOMIC DNA]</scope>
    <source>
        <strain evidence="2">ATCC 38088 / NRRL 8126</strain>
    </source>
</reference>
<dbReference type="HOGENOM" id="CLU_1397203_0_0_1"/>
<proteinExistence type="predicted"/>
<dbReference type="RefSeq" id="XP_003648529.1">
    <property type="nucleotide sequence ID" value="XM_003648481.1"/>
</dbReference>
<dbReference type="eggNOG" id="ENOG502RJD8">
    <property type="taxonomic scope" value="Eukaryota"/>
</dbReference>
<dbReference type="GeneID" id="11516730"/>
<gene>
    <name evidence="1" type="ORF">THITE_2106084</name>
</gene>
<evidence type="ECO:0000313" key="1">
    <source>
        <dbReference type="EMBL" id="AEO62193.1"/>
    </source>
</evidence>
<dbReference type="EMBL" id="CP003009">
    <property type="protein sequence ID" value="AEO62193.1"/>
    <property type="molecule type" value="Genomic_DNA"/>
</dbReference>
<keyword evidence="2" id="KW-1185">Reference proteome</keyword>
<evidence type="ECO:0000313" key="2">
    <source>
        <dbReference type="Proteomes" id="UP000008181"/>
    </source>
</evidence>
<name>G2QW22_THETT</name>
<dbReference type="AlphaFoldDB" id="G2QW22"/>